<protein>
    <submittedName>
        <fullName evidence="1">Uncharacterized protein</fullName>
    </submittedName>
</protein>
<keyword evidence="2" id="KW-1185">Reference proteome</keyword>
<organism evidence="1 2">
    <name type="scientific">Dreissena polymorpha</name>
    <name type="common">Zebra mussel</name>
    <name type="synonym">Mytilus polymorpha</name>
    <dbReference type="NCBI Taxonomy" id="45954"/>
    <lineage>
        <taxon>Eukaryota</taxon>
        <taxon>Metazoa</taxon>
        <taxon>Spiralia</taxon>
        <taxon>Lophotrochozoa</taxon>
        <taxon>Mollusca</taxon>
        <taxon>Bivalvia</taxon>
        <taxon>Autobranchia</taxon>
        <taxon>Heteroconchia</taxon>
        <taxon>Euheterodonta</taxon>
        <taxon>Imparidentia</taxon>
        <taxon>Neoheterodontei</taxon>
        <taxon>Myida</taxon>
        <taxon>Dreissenoidea</taxon>
        <taxon>Dreissenidae</taxon>
        <taxon>Dreissena</taxon>
    </lineage>
</organism>
<reference evidence="1" key="1">
    <citation type="journal article" date="2019" name="bioRxiv">
        <title>The Genome of the Zebra Mussel, Dreissena polymorpha: A Resource for Invasive Species Research.</title>
        <authorList>
            <person name="McCartney M.A."/>
            <person name="Auch B."/>
            <person name="Kono T."/>
            <person name="Mallez S."/>
            <person name="Zhang Y."/>
            <person name="Obille A."/>
            <person name="Becker A."/>
            <person name="Abrahante J.E."/>
            <person name="Garbe J."/>
            <person name="Badalamenti J.P."/>
            <person name="Herman A."/>
            <person name="Mangelson H."/>
            <person name="Liachko I."/>
            <person name="Sullivan S."/>
            <person name="Sone E.D."/>
            <person name="Koren S."/>
            <person name="Silverstein K.A.T."/>
            <person name="Beckman K.B."/>
            <person name="Gohl D.M."/>
        </authorList>
    </citation>
    <scope>NUCLEOTIDE SEQUENCE</scope>
    <source>
        <strain evidence="1">Duluth1</strain>
        <tissue evidence="1">Whole animal</tissue>
    </source>
</reference>
<dbReference type="Proteomes" id="UP000828390">
    <property type="component" value="Unassembled WGS sequence"/>
</dbReference>
<reference evidence="1" key="2">
    <citation type="submission" date="2020-11" db="EMBL/GenBank/DDBJ databases">
        <authorList>
            <person name="McCartney M.A."/>
            <person name="Auch B."/>
            <person name="Kono T."/>
            <person name="Mallez S."/>
            <person name="Becker A."/>
            <person name="Gohl D.M."/>
            <person name="Silverstein K.A.T."/>
            <person name="Koren S."/>
            <person name="Bechman K.B."/>
            <person name="Herman A."/>
            <person name="Abrahante J.E."/>
            <person name="Garbe J."/>
        </authorList>
    </citation>
    <scope>NUCLEOTIDE SEQUENCE</scope>
    <source>
        <strain evidence="1">Duluth1</strain>
        <tissue evidence="1">Whole animal</tissue>
    </source>
</reference>
<gene>
    <name evidence="1" type="ORF">DPMN_145693</name>
</gene>
<dbReference type="AlphaFoldDB" id="A0A9D4J1L6"/>
<accession>A0A9D4J1L6</accession>
<dbReference type="EMBL" id="JAIWYP010000007">
    <property type="protein sequence ID" value="KAH3792202.1"/>
    <property type="molecule type" value="Genomic_DNA"/>
</dbReference>
<proteinExistence type="predicted"/>
<name>A0A9D4J1L6_DREPO</name>
<evidence type="ECO:0000313" key="1">
    <source>
        <dbReference type="EMBL" id="KAH3792202.1"/>
    </source>
</evidence>
<comment type="caution">
    <text evidence="1">The sequence shown here is derived from an EMBL/GenBank/DDBJ whole genome shotgun (WGS) entry which is preliminary data.</text>
</comment>
<evidence type="ECO:0000313" key="2">
    <source>
        <dbReference type="Proteomes" id="UP000828390"/>
    </source>
</evidence>
<sequence>MPPPTTATATMVSLFSTGEGGIYEKDLVGASGVAAVEQEWKEEEEPEHCNESDDVII</sequence>